<proteinExistence type="predicted"/>
<protein>
    <recommendedName>
        <fullName evidence="5">Cobalamin biosynthesis protein CbiX</fullName>
    </recommendedName>
</protein>
<dbReference type="InterPro" id="IPR050963">
    <property type="entry name" value="Sirohydro_Cobaltochel/CbiX"/>
</dbReference>
<reference evidence="3 4" key="1">
    <citation type="submission" date="2016-11" db="EMBL/GenBank/DDBJ databases">
        <title>Complete genome sequence of thermophilic cyanobacteria strain Synechococcus sp. PCC6715.</title>
        <authorList>
            <person name="Tang J."/>
            <person name="Daroch M."/>
            <person name="Liang Y."/>
            <person name="Jiang D."/>
            <person name="Shah M."/>
        </authorList>
    </citation>
    <scope>NUCLEOTIDE SEQUENCE [LARGE SCALE GENOMIC DNA]</scope>
    <source>
        <strain evidence="3 4">PCC 6715</strain>
    </source>
</reference>
<keyword evidence="1" id="KW-0479">Metal-binding</keyword>
<organism evidence="3 4">
    <name type="scientific">Parathermosynechococcus lividus PCC 6715</name>
    <dbReference type="NCBI Taxonomy" id="1917166"/>
    <lineage>
        <taxon>Bacteria</taxon>
        <taxon>Bacillati</taxon>
        <taxon>Cyanobacteriota</taxon>
        <taxon>Cyanophyceae</taxon>
        <taxon>Acaryochloridales</taxon>
        <taxon>Thermosynechococcaceae</taxon>
        <taxon>Parathermosynechococcus</taxon>
    </lineage>
</organism>
<dbReference type="Proteomes" id="UP000231057">
    <property type="component" value="Chromosome"/>
</dbReference>
<evidence type="ECO:0008006" key="5">
    <source>
        <dbReference type="Google" id="ProtNLM"/>
    </source>
</evidence>
<dbReference type="SUPFAM" id="SSF53800">
    <property type="entry name" value="Chelatase"/>
    <property type="match status" value="1"/>
</dbReference>
<dbReference type="Gene3D" id="3.40.50.1400">
    <property type="match status" value="2"/>
</dbReference>
<evidence type="ECO:0000256" key="2">
    <source>
        <dbReference type="ARBA" id="ARBA00023239"/>
    </source>
</evidence>
<dbReference type="GO" id="GO:0016829">
    <property type="term" value="F:lyase activity"/>
    <property type="evidence" value="ECO:0007669"/>
    <property type="project" value="UniProtKB-KW"/>
</dbReference>
<sequence>MSRAYFLIAHGSPSADPQQAMVQVVSHLASLGKVGWGALESQAHPLELQILHFCQQVQQPVVLLPLFLLPGNHVAVDVPKALAAAEAIAPFPLHCLPFLGSQPRFQVWLQQQLVNAKADILVGHGSRRHAVLPWFQQLCDSLGVLPALLSDPESLSNALKQRRALEYAHSHLFGYFLFGGKTVDAFTEQVQQLQTEYPQQRLSVTPAIAPTPEFIATIAAILAQDVVS</sequence>
<evidence type="ECO:0000313" key="4">
    <source>
        <dbReference type="Proteomes" id="UP000231057"/>
    </source>
</evidence>
<evidence type="ECO:0000313" key="3">
    <source>
        <dbReference type="EMBL" id="ATS19368.1"/>
    </source>
</evidence>
<reference evidence="4" key="2">
    <citation type="journal article" date="2022" name="Front. Microbiol.">
        <title>Comparative Genomic Analysis Revealed Distinct Molecular Components and Organization of CO2-Concentrating Mechanism in Thermophilic Cyanobacteria.</title>
        <authorList>
            <person name="Tang J."/>
            <person name="Zhou H."/>
            <person name="Yao D."/>
            <person name="Riaz S."/>
            <person name="You D."/>
            <person name="Klepacz-Smolka A."/>
            <person name="Daroch M."/>
        </authorList>
    </citation>
    <scope>NUCLEOTIDE SEQUENCE [LARGE SCALE GENOMIC DNA]</scope>
    <source>
        <strain evidence="4">PCC 6715</strain>
    </source>
</reference>
<keyword evidence="2" id="KW-0456">Lyase</keyword>
<dbReference type="InterPro" id="IPR002762">
    <property type="entry name" value="CbiX-like"/>
</dbReference>
<accession>A0A2D2Q4D3</accession>
<name>A0A2D2Q4D3_PARLV</name>
<dbReference type="OrthoDB" id="482456at2"/>
<dbReference type="RefSeq" id="WP_099799700.1">
    <property type="nucleotide sequence ID" value="NZ_CP018092.1"/>
</dbReference>
<gene>
    <name evidence="3" type="ORF">BRW62_12220</name>
</gene>
<dbReference type="EMBL" id="CP018092">
    <property type="protein sequence ID" value="ATS19368.1"/>
    <property type="molecule type" value="Genomic_DNA"/>
</dbReference>
<evidence type="ECO:0000256" key="1">
    <source>
        <dbReference type="ARBA" id="ARBA00022723"/>
    </source>
</evidence>
<dbReference type="PANTHER" id="PTHR33542:SF3">
    <property type="entry name" value="SIROHYDROCHLORIN FERROCHELATASE, CHLOROPLASTIC"/>
    <property type="match status" value="1"/>
</dbReference>
<dbReference type="AlphaFoldDB" id="A0A2D2Q4D3"/>
<dbReference type="PANTHER" id="PTHR33542">
    <property type="entry name" value="SIROHYDROCHLORIN FERROCHELATASE, CHLOROPLASTIC"/>
    <property type="match status" value="1"/>
</dbReference>
<dbReference type="GO" id="GO:0046872">
    <property type="term" value="F:metal ion binding"/>
    <property type="evidence" value="ECO:0007669"/>
    <property type="project" value="UniProtKB-KW"/>
</dbReference>
<dbReference type="KEGG" id="slw:BRW62_12220"/>
<dbReference type="Pfam" id="PF01903">
    <property type="entry name" value="CbiX"/>
    <property type="match status" value="1"/>
</dbReference>
<keyword evidence="4" id="KW-1185">Reference proteome</keyword>